<comment type="function">
    <text evidence="2">Catalyzes the methylthiolation of N6-threonylcarbamoyladenosine (t(6)A), leading to the formation of 2-methylthio-N6-threonylcarbamoyladenosine (ms(2)t(6)A) at position 37 in tRNAs that read codons beginning with adenine.</text>
</comment>
<dbReference type="AlphaFoldDB" id="A0A0W8F248"/>
<comment type="similarity">
    <text evidence="3">Belongs to the methylthiotransferase family. CDKAL1 subfamily.</text>
</comment>
<evidence type="ECO:0000256" key="3">
    <source>
        <dbReference type="ARBA" id="ARBA00008616"/>
    </source>
</evidence>
<dbReference type="PROSITE" id="PS50926">
    <property type="entry name" value="TRAM"/>
    <property type="match status" value="1"/>
</dbReference>
<dbReference type="EC" id="2.8.4.5" evidence="4"/>
<sequence>MASAGEPGRDTGDGPVLSTLSHTKVCVLTYGCTYNFGDSRKLEDVLASQGCRIVATPEDADAVVINTCTVIAPTERKMLRVLHQHREKPLYVTGCMPEVQRDEILRVCSPVFISQGEIMARYRTIRPGTAIRRDTGIVQIARGCQGACTYCITRRARGQLVSNSIDTILQEIQRCHERGATEIQLCAQDCSAWGADHGGHLGDLLAHIADLPGTFLLRIGMMNPGTLLPALDAIIESFSDPRLFRFVHIPVQSGSDRILSRMGRGYTREDFLMIVREFREHIPDITLATDIITGFPGEDEQDVRQSVELLSAVMPAKVNVTRYSRRPGTAVSQQREHTDQVKKVRSRMIQQHAEKIYQRLHEPVLGTMVQVTVTERLRPGSVLARTGNYTGVVLRGDLPVGTVLVARITTDRTYFLLGDPVS</sequence>
<evidence type="ECO:0000256" key="1">
    <source>
        <dbReference type="ARBA" id="ARBA00001966"/>
    </source>
</evidence>
<keyword evidence="11" id="KW-0411">Iron-sulfur</keyword>
<keyword evidence="10" id="KW-0408">Iron</keyword>
<dbReference type="GO" id="GO:0046872">
    <property type="term" value="F:metal ion binding"/>
    <property type="evidence" value="ECO:0007669"/>
    <property type="project" value="UniProtKB-KW"/>
</dbReference>
<dbReference type="InterPro" id="IPR020612">
    <property type="entry name" value="Methylthiotransferase_CS"/>
</dbReference>
<evidence type="ECO:0000256" key="13">
    <source>
        <dbReference type="ARBA" id="ARBA00051661"/>
    </source>
</evidence>
<evidence type="ECO:0000256" key="10">
    <source>
        <dbReference type="ARBA" id="ARBA00023004"/>
    </source>
</evidence>
<keyword evidence="8" id="KW-0819">tRNA processing</keyword>
<dbReference type="InterPro" id="IPR013848">
    <property type="entry name" value="Methylthiotransferase_N"/>
</dbReference>
<dbReference type="InterPro" id="IPR036526">
    <property type="entry name" value="C-N_Hydrolase_sf"/>
</dbReference>
<dbReference type="PROSITE" id="PS51918">
    <property type="entry name" value="RADICAL_SAM"/>
    <property type="match status" value="1"/>
</dbReference>
<evidence type="ECO:0000256" key="4">
    <source>
        <dbReference type="ARBA" id="ARBA00013273"/>
    </source>
</evidence>
<name>A0A0W8F248_9ZZZZ</name>
<evidence type="ECO:0000313" key="17">
    <source>
        <dbReference type="EMBL" id="KUG14658.1"/>
    </source>
</evidence>
<dbReference type="SFLD" id="SFLDS00029">
    <property type="entry name" value="Radical_SAM"/>
    <property type="match status" value="1"/>
</dbReference>
<dbReference type="CDD" id="cd01335">
    <property type="entry name" value="Radical_SAM"/>
    <property type="match status" value="1"/>
</dbReference>
<dbReference type="PANTHER" id="PTHR11918">
    <property type="entry name" value="RADICAL SAM PROTEINS"/>
    <property type="match status" value="1"/>
</dbReference>
<protein>
    <recommendedName>
        <fullName evidence="4">tRNA (N(6)-L-threonylcarbamoyladenosine(37)-C(2))-methylthiotransferase</fullName>
        <ecNumber evidence="4">2.8.4.5</ecNumber>
    </recommendedName>
    <alternativeName>
        <fullName evidence="12">tRNA-t(6)A37 methylthiotransferase</fullName>
    </alternativeName>
</protein>
<evidence type="ECO:0000256" key="8">
    <source>
        <dbReference type="ARBA" id="ARBA00022694"/>
    </source>
</evidence>
<dbReference type="SMART" id="SM00729">
    <property type="entry name" value="Elp3"/>
    <property type="match status" value="1"/>
</dbReference>
<evidence type="ECO:0000256" key="7">
    <source>
        <dbReference type="ARBA" id="ARBA00022691"/>
    </source>
</evidence>
<dbReference type="EMBL" id="LNQE01001633">
    <property type="protein sequence ID" value="KUG14658.1"/>
    <property type="molecule type" value="Genomic_DNA"/>
</dbReference>
<dbReference type="InterPro" id="IPR038135">
    <property type="entry name" value="Methylthiotransferase_N_sf"/>
</dbReference>
<dbReference type="PROSITE" id="PS01278">
    <property type="entry name" value="MTTASE_RADICAL"/>
    <property type="match status" value="1"/>
</dbReference>
<feature type="domain" description="TRAM" evidence="14">
    <location>
        <begin position="362"/>
        <end position="422"/>
    </location>
</feature>
<feature type="domain" description="Radical SAM core" evidence="16">
    <location>
        <begin position="130"/>
        <end position="359"/>
    </location>
</feature>
<gene>
    <name evidence="17" type="ORF">ASZ90_015685</name>
</gene>
<organism evidence="17">
    <name type="scientific">hydrocarbon metagenome</name>
    <dbReference type="NCBI Taxonomy" id="938273"/>
    <lineage>
        <taxon>unclassified sequences</taxon>
        <taxon>metagenomes</taxon>
        <taxon>ecological metagenomes</taxon>
    </lineage>
</organism>
<dbReference type="InterPro" id="IPR023404">
    <property type="entry name" value="rSAM_horseshoe"/>
</dbReference>
<evidence type="ECO:0000259" key="14">
    <source>
        <dbReference type="PROSITE" id="PS50926"/>
    </source>
</evidence>
<evidence type="ECO:0000256" key="5">
    <source>
        <dbReference type="ARBA" id="ARBA00022485"/>
    </source>
</evidence>
<dbReference type="GO" id="GO:0051539">
    <property type="term" value="F:4 iron, 4 sulfur cluster binding"/>
    <property type="evidence" value="ECO:0007669"/>
    <property type="project" value="UniProtKB-KW"/>
</dbReference>
<dbReference type="InterPro" id="IPR058240">
    <property type="entry name" value="rSAM_sf"/>
</dbReference>
<keyword evidence="6 17" id="KW-0808">Transferase</keyword>
<dbReference type="PROSITE" id="PS51449">
    <property type="entry name" value="MTTASE_N"/>
    <property type="match status" value="1"/>
</dbReference>
<evidence type="ECO:0000256" key="6">
    <source>
        <dbReference type="ARBA" id="ARBA00022679"/>
    </source>
</evidence>
<evidence type="ECO:0000256" key="11">
    <source>
        <dbReference type="ARBA" id="ARBA00023014"/>
    </source>
</evidence>
<dbReference type="Pfam" id="PF01938">
    <property type="entry name" value="TRAM"/>
    <property type="match status" value="1"/>
</dbReference>
<feature type="domain" description="MTTase N-terminal" evidence="15">
    <location>
        <begin position="23"/>
        <end position="124"/>
    </location>
</feature>
<dbReference type="InterPro" id="IPR007197">
    <property type="entry name" value="rSAM"/>
</dbReference>
<keyword evidence="5" id="KW-0004">4Fe-4S</keyword>
<keyword evidence="9" id="KW-0479">Metal-binding</keyword>
<comment type="caution">
    <text evidence="17">The sequence shown here is derived from an EMBL/GenBank/DDBJ whole genome shotgun (WGS) entry which is preliminary data.</text>
</comment>
<dbReference type="PANTHER" id="PTHR11918:SF45">
    <property type="entry name" value="THREONYLCARBAMOYLADENOSINE TRNA METHYLTHIOTRANSFERASE"/>
    <property type="match status" value="1"/>
</dbReference>
<dbReference type="InterPro" id="IPR006466">
    <property type="entry name" value="MiaB-like_arc_euk"/>
</dbReference>
<proteinExistence type="inferred from homology"/>
<evidence type="ECO:0000259" key="16">
    <source>
        <dbReference type="PROSITE" id="PS51918"/>
    </source>
</evidence>
<dbReference type="Pfam" id="PF00919">
    <property type="entry name" value="UPF0004"/>
    <property type="match status" value="1"/>
</dbReference>
<comment type="cofactor">
    <cofactor evidence="1">
        <name>[4Fe-4S] cluster</name>
        <dbReference type="ChEBI" id="CHEBI:49883"/>
    </cofactor>
</comment>
<dbReference type="Gene3D" id="3.40.50.12160">
    <property type="entry name" value="Methylthiotransferase, N-terminal domain"/>
    <property type="match status" value="1"/>
</dbReference>
<dbReference type="SFLD" id="SFLDG01082">
    <property type="entry name" value="B12-binding_domain_containing"/>
    <property type="match status" value="1"/>
</dbReference>
<dbReference type="SUPFAM" id="SSF56317">
    <property type="entry name" value="Carbon-nitrogen hydrolase"/>
    <property type="match status" value="1"/>
</dbReference>
<evidence type="ECO:0000256" key="2">
    <source>
        <dbReference type="ARBA" id="ARBA00002399"/>
    </source>
</evidence>
<dbReference type="GO" id="GO:0035598">
    <property type="term" value="F:tRNA (N(6)-L-threonylcarbamoyladenosine(37)-C(2))-methylthiotransferase activity"/>
    <property type="evidence" value="ECO:0007669"/>
    <property type="project" value="UniProtKB-EC"/>
</dbReference>
<dbReference type="Gene3D" id="3.80.30.20">
    <property type="entry name" value="tm_1862 like domain"/>
    <property type="match status" value="1"/>
</dbReference>
<dbReference type="InterPro" id="IPR002792">
    <property type="entry name" value="TRAM_dom"/>
</dbReference>
<accession>A0A0W8F248</accession>
<dbReference type="InterPro" id="IPR006638">
    <property type="entry name" value="Elp3/MiaA/NifB-like_rSAM"/>
</dbReference>
<evidence type="ECO:0000256" key="9">
    <source>
        <dbReference type="ARBA" id="ARBA00022723"/>
    </source>
</evidence>
<dbReference type="NCBIfam" id="TIGR01578">
    <property type="entry name" value="MiaB-like-B"/>
    <property type="match status" value="1"/>
</dbReference>
<comment type="catalytic activity">
    <reaction evidence="13">
        <text>N(6)-L-threonylcarbamoyladenosine(37) in tRNA + (sulfur carrier)-SH + AH2 + 2 S-adenosyl-L-methionine = 2-methylsulfanyl-N(6)-L-threonylcarbamoyladenosine(37) in tRNA + (sulfur carrier)-H + 5'-deoxyadenosine + L-methionine + A + S-adenosyl-L-homocysteine + 2 H(+)</text>
        <dbReference type="Rhea" id="RHEA:37075"/>
        <dbReference type="Rhea" id="RHEA-COMP:10163"/>
        <dbReference type="Rhea" id="RHEA-COMP:11092"/>
        <dbReference type="Rhea" id="RHEA-COMP:14737"/>
        <dbReference type="Rhea" id="RHEA-COMP:14739"/>
        <dbReference type="ChEBI" id="CHEBI:13193"/>
        <dbReference type="ChEBI" id="CHEBI:15378"/>
        <dbReference type="ChEBI" id="CHEBI:17319"/>
        <dbReference type="ChEBI" id="CHEBI:17499"/>
        <dbReference type="ChEBI" id="CHEBI:29917"/>
        <dbReference type="ChEBI" id="CHEBI:57844"/>
        <dbReference type="ChEBI" id="CHEBI:57856"/>
        <dbReference type="ChEBI" id="CHEBI:59789"/>
        <dbReference type="ChEBI" id="CHEBI:64428"/>
        <dbReference type="ChEBI" id="CHEBI:74418"/>
        <dbReference type="ChEBI" id="CHEBI:74420"/>
        <dbReference type="EC" id="2.8.4.5"/>
    </reaction>
</comment>
<dbReference type="SUPFAM" id="SSF102114">
    <property type="entry name" value="Radical SAM enzymes"/>
    <property type="match status" value="1"/>
</dbReference>
<evidence type="ECO:0000256" key="12">
    <source>
        <dbReference type="ARBA" id="ARBA00031213"/>
    </source>
</evidence>
<keyword evidence="7" id="KW-0949">S-adenosyl-L-methionine</keyword>
<evidence type="ECO:0000259" key="15">
    <source>
        <dbReference type="PROSITE" id="PS51449"/>
    </source>
</evidence>
<dbReference type="Pfam" id="PF04055">
    <property type="entry name" value="Radical_SAM"/>
    <property type="match status" value="1"/>
</dbReference>
<reference evidence="17" key="1">
    <citation type="journal article" date="2015" name="Proc. Natl. Acad. Sci. U.S.A.">
        <title>Networks of energetic and metabolic interactions define dynamics in microbial communities.</title>
        <authorList>
            <person name="Embree M."/>
            <person name="Liu J.K."/>
            <person name="Al-Bassam M.M."/>
            <person name="Zengler K."/>
        </authorList>
    </citation>
    <scope>NUCLEOTIDE SEQUENCE</scope>
</reference>